<dbReference type="EMBL" id="JASCZI010151106">
    <property type="protein sequence ID" value="MED6169462.1"/>
    <property type="molecule type" value="Genomic_DNA"/>
</dbReference>
<keyword evidence="2" id="KW-0732">Signal</keyword>
<feature type="region of interest" description="Disordered" evidence="1">
    <location>
        <begin position="95"/>
        <end position="124"/>
    </location>
</feature>
<evidence type="ECO:0008006" key="5">
    <source>
        <dbReference type="Google" id="ProtNLM"/>
    </source>
</evidence>
<dbReference type="Proteomes" id="UP001341840">
    <property type="component" value="Unassembled WGS sequence"/>
</dbReference>
<proteinExistence type="predicted"/>
<keyword evidence="4" id="KW-1185">Reference proteome</keyword>
<comment type="caution">
    <text evidence="3">The sequence shown here is derived from an EMBL/GenBank/DDBJ whole genome shotgun (WGS) entry which is preliminary data.</text>
</comment>
<reference evidence="3 4" key="1">
    <citation type="journal article" date="2023" name="Plants (Basel)">
        <title>Bridging the Gap: Combining Genomics and Transcriptomics Approaches to Understand Stylosanthes scabra, an Orphan Legume from the Brazilian Caatinga.</title>
        <authorList>
            <person name="Ferreira-Neto J.R.C."/>
            <person name="da Silva M.D."/>
            <person name="Binneck E."/>
            <person name="de Melo N.F."/>
            <person name="da Silva R.H."/>
            <person name="de Melo A.L.T.M."/>
            <person name="Pandolfi V."/>
            <person name="Bustamante F.O."/>
            <person name="Brasileiro-Vidal A.C."/>
            <person name="Benko-Iseppon A.M."/>
        </authorList>
    </citation>
    <scope>NUCLEOTIDE SEQUENCE [LARGE SCALE GENOMIC DNA]</scope>
    <source>
        <tissue evidence="3">Leaves</tissue>
    </source>
</reference>
<gene>
    <name evidence="3" type="ORF">PIB30_021595</name>
</gene>
<evidence type="ECO:0000313" key="3">
    <source>
        <dbReference type="EMBL" id="MED6169462.1"/>
    </source>
</evidence>
<sequence length="124" mass="13420">MRTCRWRQLLFFSLLISIGFVVDDVDLSARVWKASGGDGNTYGGGGRRWRGALGESVLESDIYAMREDASRGCQKIPHTAWIPVATALNGDPNPGNLLCGDRNRGQSSAEVSAGITSPSPEFFE</sequence>
<feature type="signal peptide" evidence="2">
    <location>
        <begin position="1"/>
        <end position="24"/>
    </location>
</feature>
<evidence type="ECO:0000313" key="4">
    <source>
        <dbReference type="Proteomes" id="UP001341840"/>
    </source>
</evidence>
<name>A0ABU6V715_9FABA</name>
<organism evidence="3 4">
    <name type="scientific">Stylosanthes scabra</name>
    <dbReference type="NCBI Taxonomy" id="79078"/>
    <lineage>
        <taxon>Eukaryota</taxon>
        <taxon>Viridiplantae</taxon>
        <taxon>Streptophyta</taxon>
        <taxon>Embryophyta</taxon>
        <taxon>Tracheophyta</taxon>
        <taxon>Spermatophyta</taxon>
        <taxon>Magnoliopsida</taxon>
        <taxon>eudicotyledons</taxon>
        <taxon>Gunneridae</taxon>
        <taxon>Pentapetalae</taxon>
        <taxon>rosids</taxon>
        <taxon>fabids</taxon>
        <taxon>Fabales</taxon>
        <taxon>Fabaceae</taxon>
        <taxon>Papilionoideae</taxon>
        <taxon>50 kb inversion clade</taxon>
        <taxon>dalbergioids sensu lato</taxon>
        <taxon>Dalbergieae</taxon>
        <taxon>Pterocarpus clade</taxon>
        <taxon>Stylosanthes</taxon>
    </lineage>
</organism>
<accession>A0ABU6V715</accession>
<evidence type="ECO:0000256" key="2">
    <source>
        <dbReference type="SAM" id="SignalP"/>
    </source>
</evidence>
<protein>
    <recommendedName>
        <fullName evidence="5">Secreted protein</fullName>
    </recommendedName>
</protein>
<feature type="compositionally biased region" description="Polar residues" evidence="1">
    <location>
        <begin position="105"/>
        <end position="124"/>
    </location>
</feature>
<evidence type="ECO:0000256" key="1">
    <source>
        <dbReference type="SAM" id="MobiDB-lite"/>
    </source>
</evidence>
<feature type="chain" id="PRO_5045412402" description="Secreted protein" evidence="2">
    <location>
        <begin position="25"/>
        <end position="124"/>
    </location>
</feature>